<reference evidence="1" key="1">
    <citation type="journal article" date="2023" name="Mol. Phylogenet. Evol.">
        <title>Genome-scale phylogeny and comparative genomics of the fungal order Sordariales.</title>
        <authorList>
            <person name="Hensen N."/>
            <person name="Bonometti L."/>
            <person name="Westerberg I."/>
            <person name="Brannstrom I.O."/>
            <person name="Guillou S."/>
            <person name="Cros-Aarteil S."/>
            <person name="Calhoun S."/>
            <person name="Haridas S."/>
            <person name="Kuo A."/>
            <person name="Mondo S."/>
            <person name="Pangilinan J."/>
            <person name="Riley R."/>
            <person name="LaButti K."/>
            <person name="Andreopoulos B."/>
            <person name="Lipzen A."/>
            <person name="Chen C."/>
            <person name="Yan M."/>
            <person name="Daum C."/>
            <person name="Ng V."/>
            <person name="Clum A."/>
            <person name="Steindorff A."/>
            <person name="Ohm R.A."/>
            <person name="Martin F."/>
            <person name="Silar P."/>
            <person name="Natvig D.O."/>
            <person name="Lalanne C."/>
            <person name="Gautier V."/>
            <person name="Ament-Velasquez S.L."/>
            <person name="Kruys A."/>
            <person name="Hutchinson M.I."/>
            <person name="Powell A.J."/>
            <person name="Barry K."/>
            <person name="Miller A.N."/>
            <person name="Grigoriev I.V."/>
            <person name="Debuchy R."/>
            <person name="Gladieux P."/>
            <person name="Hiltunen Thoren M."/>
            <person name="Johannesson H."/>
        </authorList>
    </citation>
    <scope>NUCLEOTIDE SEQUENCE</scope>
    <source>
        <strain evidence="1">CBS 232.78</strain>
    </source>
</reference>
<name>A0AAE0KFN2_9PEZI</name>
<accession>A0AAE0KFN2</accession>
<evidence type="ECO:0000313" key="1">
    <source>
        <dbReference type="EMBL" id="KAK3375121.1"/>
    </source>
</evidence>
<dbReference type="Proteomes" id="UP001285441">
    <property type="component" value="Unassembled WGS sequence"/>
</dbReference>
<proteinExistence type="predicted"/>
<organism evidence="1 2">
    <name type="scientific">Podospora didyma</name>
    <dbReference type="NCBI Taxonomy" id="330526"/>
    <lineage>
        <taxon>Eukaryota</taxon>
        <taxon>Fungi</taxon>
        <taxon>Dikarya</taxon>
        <taxon>Ascomycota</taxon>
        <taxon>Pezizomycotina</taxon>
        <taxon>Sordariomycetes</taxon>
        <taxon>Sordariomycetidae</taxon>
        <taxon>Sordariales</taxon>
        <taxon>Podosporaceae</taxon>
        <taxon>Podospora</taxon>
    </lineage>
</organism>
<keyword evidence="2" id="KW-1185">Reference proteome</keyword>
<dbReference type="EMBL" id="JAULSW010000007">
    <property type="protein sequence ID" value="KAK3375121.1"/>
    <property type="molecule type" value="Genomic_DNA"/>
</dbReference>
<sequence>MDGCTRRLALLYPLIFLPSSSHVKSRHSKTVSAPTVHSVHDMRNVTLSWDHPAVRLLLIDVSSIRGRGGKNQAHNTSKQATYLGTKTDPNAVLVRHRRSFCVRWPITWYNIVFYQGKKERNHHHRCCSFVRPSLGANNPKPAQSEICFCVSFLY</sequence>
<gene>
    <name evidence="1" type="ORF">B0H63DRAFT_267843</name>
</gene>
<protein>
    <submittedName>
        <fullName evidence="1">Uncharacterized protein</fullName>
    </submittedName>
</protein>
<reference evidence="1" key="2">
    <citation type="submission" date="2023-06" db="EMBL/GenBank/DDBJ databases">
        <authorList>
            <consortium name="Lawrence Berkeley National Laboratory"/>
            <person name="Haridas S."/>
            <person name="Hensen N."/>
            <person name="Bonometti L."/>
            <person name="Westerberg I."/>
            <person name="Brannstrom I.O."/>
            <person name="Guillou S."/>
            <person name="Cros-Aarteil S."/>
            <person name="Calhoun S."/>
            <person name="Kuo A."/>
            <person name="Mondo S."/>
            <person name="Pangilinan J."/>
            <person name="Riley R."/>
            <person name="LaButti K."/>
            <person name="Andreopoulos B."/>
            <person name="Lipzen A."/>
            <person name="Chen C."/>
            <person name="Yanf M."/>
            <person name="Daum C."/>
            <person name="Ng V."/>
            <person name="Clum A."/>
            <person name="Steindorff A."/>
            <person name="Ohm R."/>
            <person name="Martin F."/>
            <person name="Silar P."/>
            <person name="Natvig D."/>
            <person name="Lalanne C."/>
            <person name="Gautier V."/>
            <person name="Ament-velasquez S.L."/>
            <person name="Kruys A."/>
            <person name="Hutchinson M.I."/>
            <person name="Powell A.J."/>
            <person name="Barry K."/>
            <person name="Miller A.N."/>
            <person name="Grigoriev I.V."/>
            <person name="Debuchy R."/>
            <person name="Gladieux P."/>
            <person name="Thoren M.H."/>
            <person name="Johannesson H."/>
        </authorList>
    </citation>
    <scope>NUCLEOTIDE SEQUENCE</scope>
    <source>
        <strain evidence="1">CBS 232.78</strain>
    </source>
</reference>
<evidence type="ECO:0000313" key="2">
    <source>
        <dbReference type="Proteomes" id="UP001285441"/>
    </source>
</evidence>
<dbReference type="AlphaFoldDB" id="A0AAE0KFN2"/>
<comment type="caution">
    <text evidence="1">The sequence shown here is derived from an EMBL/GenBank/DDBJ whole genome shotgun (WGS) entry which is preliminary data.</text>
</comment>